<dbReference type="OrthoDB" id="2306477at2759"/>
<dbReference type="AlphaFoldDB" id="A0A5J4UE99"/>
<sequence length="200" mass="23521">EVENLMDTSVQVRHTQQIPSIEDVKVDGKIFTHTKENDNRAIILFDPVIKSGIVRFEVLGINKLTKVGIADESVHYDRNEDSDARGWEKTVEYHRNLGLRHIGTFIPTKEYHDGDRVAMEINMNNEFRTLRFFVNDVELKSYVICLPNAVRFWVCLNIKDSSFKLLKFETLSKQTEITHRLHEWQWGNFWNKPKKQCSIQ</sequence>
<accession>A0A5J4UE99</accession>
<evidence type="ECO:0008006" key="3">
    <source>
        <dbReference type="Google" id="ProtNLM"/>
    </source>
</evidence>
<dbReference type="Gene3D" id="2.60.120.920">
    <property type="match status" value="1"/>
</dbReference>
<dbReference type="InterPro" id="IPR043136">
    <property type="entry name" value="B30.2/SPRY_sf"/>
</dbReference>
<reference evidence="1 2" key="1">
    <citation type="submission" date="2019-03" db="EMBL/GenBank/DDBJ databases">
        <title>Single cell metagenomics reveals metabolic interactions within the superorganism composed of flagellate Streblomastix strix and complex community of Bacteroidetes bacteria on its surface.</title>
        <authorList>
            <person name="Treitli S.C."/>
            <person name="Kolisko M."/>
            <person name="Husnik F."/>
            <person name="Keeling P."/>
            <person name="Hampl V."/>
        </authorList>
    </citation>
    <scope>NUCLEOTIDE SEQUENCE [LARGE SCALE GENOMIC DNA]</scope>
    <source>
        <strain evidence="1">ST1C</strain>
    </source>
</reference>
<protein>
    <recommendedName>
        <fullName evidence="3">SPRY domain-containing protein</fullName>
    </recommendedName>
</protein>
<organism evidence="1 2">
    <name type="scientific">Streblomastix strix</name>
    <dbReference type="NCBI Taxonomy" id="222440"/>
    <lineage>
        <taxon>Eukaryota</taxon>
        <taxon>Metamonada</taxon>
        <taxon>Preaxostyla</taxon>
        <taxon>Oxymonadida</taxon>
        <taxon>Streblomastigidae</taxon>
        <taxon>Streblomastix</taxon>
    </lineage>
</organism>
<dbReference type="Proteomes" id="UP000324800">
    <property type="component" value="Unassembled WGS sequence"/>
</dbReference>
<evidence type="ECO:0000313" key="1">
    <source>
        <dbReference type="EMBL" id="KAA6368707.1"/>
    </source>
</evidence>
<name>A0A5J4UE99_9EUKA</name>
<comment type="caution">
    <text evidence="1">The sequence shown here is derived from an EMBL/GenBank/DDBJ whole genome shotgun (WGS) entry which is preliminary data.</text>
</comment>
<proteinExistence type="predicted"/>
<gene>
    <name evidence="1" type="ORF">EZS28_035766</name>
</gene>
<dbReference type="EMBL" id="SNRW01017085">
    <property type="protein sequence ID" value="KAA6368707.1"/>
    <property type="molecule type" value="Genomic_DNA"/>
</dbReference>
<feature type="non-terminal residue" evidence="1">
    <location>
        <position position="1"/>
    </location>
</feature>
<evidence type="ECO:0000313" key="2">
    <source>
        <dbReference type="Proteomes" id="UP000324800"/>
    </source>
</evidence>